<feature type="transmembrane region" description="Helical" evidence="1">
    <location>
        <begin position="7"/>
        <end position="31"/>
    </location>
</feature>
<dbReference type="AlphaFoldDB" id="A0A1F6LIW2"/>
<dbReference type="EMBL" id="MFPS01000007">
    <property type="protein sequence ID" value="OGH59338.1"/>
    <property type="molecule type" value="Genomic_DNA"/>
</dbReference>
<reference evidence="2 3" key="1">
    <citation type="journal article" date="2016" name="Nat. Commun.">
        <title>Thousands of microbial genomes shed light on interconnected biogeochemical processes in an aquifer system.</title>
        <authorList>
            <person name="Anantharaman K."/>
            <person name="Brown C.T."/>
            <person name="Hug L.A."/>
            <person name="Sharon I."/>
            <person name="Castelle C.J."/>
            <person name="Probst A.J."/>
            <person name="Thomas B.C."/>
            <person name="Singh A."/>
            <person name="Wilkins M.J."/>
            <person name="Karaoz U."/>
            <person name="Brodie E.L."/>
            <person name="Williams K.H."/>
            <person name="Hubbard S.S."/>
            <person name="Banfield J.F."/>
        </authorList>
    </citation>
    <scope>NUCLEOTIDE SEQUENCE [LARGE SCALE GENOMIC DNA]</scope>
</reference>
<evidence type="ECO:0000313" key="3">
    <source>
        <dbReference type="Proteomes" id="UP000177067"/>
    </source>
</evidence>
<name>A0A1F6LIW2_9BACT</name>
<dbReference type="Proteomes" id="UP000177067">
    <property type="component" value="Unassembled WGS sequence"/>
</dbReference>
<gene>
    <name evidence="2" type="ORF">A2725_00710</name>
</gene>
<keyword evidence="1" id="KW-1133">Transmembrane helix</keyword>
<protein>
    <submittedName>
        <fullName evidence="2">Uncharacterized protein</fullName>
    </submittedName>
</protein>
<keyword evidence="1" id="KW-0472">Membrane</keyword>
<comment type="caution">
    <text evidence="2">The sequence shown here is derived from an EMBL/GenBank/DDBJ whole genome shotgun (WGS) entry which is preliminary data.</text>
</comment>
<evidence type="ECO:0000256" key="1">
    <source>
        <dbReference type="SAM" id="Phobius"/>
    </source>
</evidence>
<keyword evidence="1" id="KW-0812">Transmembrane</keyword>
<organism evidence="2 3">
    <name type="scientific">Candidatus Magasanikbacteria bacterium RIFCSPHIGHO2_01_FULL_33_34</name>
    <dbReference type="NCBI Taxonomy" id="1798671"/>
    <lineage>
        <taxon>Bacteria</taxon>
        <taxon>Candidatus Magasanikiibacteriota</taxon>
    </lineage>
</organism>
<evidence type="ECO:0000313" key="2">
    <source>
        <dbReference type="EMBL" id="OGH59338.1"/>
    </source>
</evidence>
<accession>A0A1F6LIW2</accession>
<sequence>MKILLKILNYFFTTLGVIFFIILLFVLYLFVVDPFNIKPLFRSFGVSPSVIMDISQDKTVNVPADKTVDKNVLLNSEQEKALESIGVDPSVLPTEVTPELEKCLIDKVGAKRAEEISKGSEPTAMDFLKASACLR</sequence>
<proteinExistence type="predicted"/>